<dbReference type="Proteomes" id="UP000192997">
    <property type="component" value="Unassembled WGS sequence"/>
</dbReference>
<sequence>MENWQFLIQKQGDRHWQSLDSSRLEISLGRYRVLARSHLVNQQVEVLVTHSLPWADQSKKPIIQGTRRSNQDGWIAVLPFTDLQEGIWELQCWGRVEEEDESWQHNLVLGVSSSDEDGLTLLEYNYPIDTQAEYRFNDANSDAILSTGEDLINQPASPVLSGGETAEEILQRVIDFALPNSPSAPEDLHVSGEDVDHSPSLPLELFLEQNTYIVNWGKPFSINGYGILSSNKQLTSPPSSPVKIYQVHLSVQVRSPGQSKILLDFPQHLSTEELLPFAFSHNLTIPHNCISKLLLATVNLYGSFTPHDQVILLASFPFSITAKFDQLLPLTSQTSLVLSTAPNRYTGTLSAPLSSPSHLGLELFNLVKRPELAHFHVLEPAPHQPLPPKIQPLSKESRLSLVPVEIEKEFYPVDMEVEANLEVSKQDTVNLPSDEIVIDDASINTIINPEEDEQYDSANQSPELEKQSWNDVKTGKEILDLESLPTPGLFLPSSELLAGSLIKIRLEVDQMYPNLTIKLWVEDCQNRELLDGPHILRDFQPYSPGKWQTITQLLVPLGCTQILIGAIAVESDSQRESHKVTVIRNLMVNPQSSVPISSHNLW</sequence>
<evidence type="ECO:0000313" key="1">
    <source>
        <dbReference type="EMBL" id="OSO94102.1"/>
    </source>
</evidence>
<gene>
    <name evidence="1" type="ORF">B7O87_04620</name>
</gene>
<comment type="caution">
    <text evidence="1">The sequence shown here is derived from an EMBL/GenBank/DDBJ whole genome shotgun (WGS) entry which is preliminary data.</text>
</comment>
<name>A0A1X4GAE2_9CYAN</name>
<evidence type="ECO:0000313" key="2">
    <source>
        <dbReference type="Proteomes" id="UP000192997"/>
    </source>
</evidence>
<reference evidence="2" key="1">
    <citation type="submission" date="2017-04" db="EMBL/GenBank/DDBJ databases">
        <authorList>
            <person name="Abreu V.A."/>
            <person name="Popin R.V."/>
            <person name="Rigonato J."/>
            <person name="Andreote A.P."/>
            <person name="Schaker P.C."/>
            <person name="Hoff-Risseti C."/>
            <person name="Alvarenga D.O."/>
            <person name="Varani A.M."/>
            <person name="Fiore M.F."/>
        </authorList>
    </citation>
    <scope>NUCLEOTIDE SEQUENCE [LARGE SCALE GENOMIC DNA]</scope>
    <source>
        <strain evidence="2">CENA303</strain>
    </source>
</reference>
<dbReference type="EMBL" id="NBYN01000015">
    <property type="protein sequence ID" value="OSO94102.1"/>
    <property type="molecule type" value="Genomic_DNA"/>
</dbReference>
<dbReference type="RefSeq" id="WP_085727395.1">
    <property type="nucleotide sequence ID" value="NZ_NBYN01000015.1"/>
</dbReference>
<accession>A0A1X4GAE2</accession>
<organism evidence="1 2">
    <name type="scientific">Cylindrospermopsis raciborskii CENA303</name>
    <dbReference type="NCBI Taxonomy" id="1170769"/>
    <lineage>
        <taxon>Bacteria</taxon>
        <taxon>Bacillati</taxon>
        <taxon>Cyanobacteriota</taxon>
        <taxon>Cyanophyceae</taxon>
        <taxon>Nostocales</taxon>
        <taxon>Aphanizomenonaceae</taxon>
        <taxon>Cylindrospermopsis</taxon>
    </lineage>
</organism>
<protein>
    <submittedName>
        <fullName evidence="1">Uncharacterized protein</fullName>
    </submittedName>
</protein>
<dbReference type="AlphaFoldDB" id="A0A1X4GAE2"/>
<proteinExistence type="predicted"/>